<dbReference type="Proteomes" id="UP000199470">
    <property type="component" value="Unassembled WGS sequence"/>
</dbReference>
<gene>
    <name evidence="2" type="ORF">SAMN02982985_05391</name>
</gene>
<dbReference type="OrthoDB" id="8779484at2"/>
<evidence type="ECO:0000313" key="3">
    <source>
        <dbReference type="Proteomes" id="UP000199470"/>
    </source>
</evidence>
<evidence type="ECO:0000256" key="1">
    <source>
        <dbReference type="SAM" id="MobiDB-lite"/>
    </source>
</evidence>
<keyword evidence="3" id="KW-1185">Reference proteome</keyword>
<protein>
    <submittedName>
        <fullName evidence="2">Uncharacterized protein</fullName>
    </submittedName>
</protein>
<feature type="compositionally biased region" description="Basic and acidic residues" evidence="1">
    <location>
        <begin position="36"/>
        <end position="47"/>
    </location>
</feature>
<dbReference type="AlphaFoldDB" id="A0A1I4TXV4"/>
<proteinExistence type="predicted"/>
<accession>A0A1I4TXV4</accession>
<evidence type="ECO:0000313" key="2">
    <source>
        <dbReference type="EMBL" id="SFM81594.1"/>
    </source>
</evidence>
<dbReference type="EMBL" id="FOTW01000035">
    <property type="protein sequence ID" value="SFM81594.1"/>
    <property type="molecule type" value="Genomic_DNA"/>
</dbReference>
<dbReference type="RefSeq" id="WP_093390783.1">
    <property type="nucleotide sequence ID" value="NZ_FOTW01000035.1"/>
</dbReference>
<feature type="region of interest" description="Disordered" evidence="1">
    <location>
        <begin position="1"/>
        <end position="65"/>
    </location>
</feature>
<organism evidence="2 3">
    <name type="scientific">Rugamonas rubra</name>
    <dbReference type="NCBI Taxonomy" id="758825"/>
    <lineage>
        <taxon>Bacteria</taxon>
        <taxon>Pseudomonadati</taxon>
        <taxon>Pseudomonadota</taxon>
        <taxon>Betaproteobacteria</taxon>
        <taxon>Burkholderiales</taxon>
        <taxon>Oxalobacteraceae</taxon>
        <taxon>Telluria group</taxon>
        <taxon>Rugamonas</taxon>
    </lineage>
</organism>
<sequence>MKPSKQAVDTPTPDQRPVPAGGHLLDEPDIGSGEKTPGERDTEEQIRRIPPLPKSGAGAAVPLRS</sequence>
<name>A0A1I4TXV4_9BURK</name>
<reference evidence="2 3" key="1">
    <citation type="submission" date="2016-10" db="EMBL/GenBank/DDBJ databases">
        <authorList>
            <person name="de Groot N.N."/>
        </authorList>
    </citation>
    <scope>NUCLEOTIDE SEQUENCE [LARGE SCALE GENOMIC DNA]</scope>
    <source>
        <strain evidence="2 3">ATCC 43154</strain>
    </source>
</reference>